<dbReference type="SUPFAM" id="SSF50346">
    <property type="entry name" value="PRC-barrel domain"/>
    <property type="match status" value="1"/>
</dbReference>
<evidence type="ECO:0000313" key="2">
    <source>
        <dbReference type="EMBL" id="RPE36599.1"/>
    </source>
</evidence>
<dbReference type="InterPro" id="IPR014747">
    <property type="entry name" value="Bac_photo_RC_H_C"/>
</dbReference>
<accession>A0A3N4S079</accession>
<dbReference type="AlphaFoldDB" id="A0A3N4S079"/>
<comment type="caution">
    <text evidence="2">The sequence shown here is derived from an EMBL/GenBank/DDBJ whole genome shotgun (WGS) entry which is preliminary data.</text>
</comment>
<reference evidence="3 4" key="1">
    <citation type="submission" date="2018-11" db="EMBL/GenBank/DDBJ databases">
        <title>Sequencing the genomes of 1000 actinobacteria strains.</title>
        <authorList>
            <person name="Klenk H.-P."/>
        </authorList>
    </citation>
    <scope>NUCLEOTIDE SEQUENCE [LARGE SCALE GENOMIC DNA]</scope>
    <source>
        <strain evidence="1 4">DSM 44780</strain>
        <strain evidence="2 3">DSM 44781</strain>
    </source>
</reference>
<gene>
    <name evidence="2" type="ORF">EDD38_4976</name>
    <name evidence="1" type="ORF">EDD39_4484</name>
</gene>
<dbReference type="RefSeq" id="WP_030462007.1">
    <property type="nucleotide sequence ID" value="NZ_JBEYIY010000057.1"/>
</dbReference>
<dbReference type="InterPro" id="IPR011033">
    <property type="entry name" value="PRC_barrel-like_sf"/>
</dbReference>
<evidence type="ECO:0000313" key="3">
    <source>
        <dbReference type="Proteomes" id="UP000266906"/>
    </source>
</evidence>
<dbReference type="Proteomes" id="UP000267408">
    <property type="component" value="Unassembled WGS sequence"/>
</dbReference>
<name>A0A3N4S079_9ACTN</name>
<evidence type="ECO:0000313" key="1">
    <source>
        <dbReference type="EMBL" id="ROR46224.1"/>
    </source>
</evidence>
<dbReference type="OrthoDB" id="510842at2"/>
<dbReference type="GO" id="GO:0019684">
    <property type="term" value="P:photosynthesis, light reaction"/>
    <property type="evidence" value="ECO:0007669"/>
    <property type="project" value="InterPro"/>
</dbReference>
<organism evidence="2 3">
    <name type="scientific">Kitasatospora cineracea</name>
    <dbReference type="NCBI Taxonomy" id="88074"/>
    <lineage>
        <taxon>Bacteria</taxon>
        <taxon>Bacillati</taxon>
        <taxon>Actinomycetota</taxon>
        <taxon>Actinomycetes</taxon>
        <taxon>Kitasatosporales</taxon>
        <taxon>Streptomycetaceae</taxon>
        <taxon>Kitasatospora</taxon>
    </lineage>
</organism>
<sequence>MSDGMWGYENAEGHRPGVDLTGFRVEAADGHIGKVDKHSYEAEDGHIVVDTGPWIFGRTVLLPAGTIRRIDEEARTVWVGRTKDEIKNAPEYHHESHAGDPEYRRTVGGYYGTGL</sequence>
<proteinExistence type="predicted"/>
<protein>
    <recommendedName>
        <fullName evidence="5">PRC-barrel domain protein</fullName>
    </recommendedName>
</protein>
<dbReference type="EMBL" id="RJVJ01000001">
    <property type="protein sequence ID" value="ROR46224.1"/>
    <property type="molecule type" value="Genomic_DNA"/>
</dbReference>
<dbReference type="Gene3D" id="3.90.50.10">
    <property type="entry name" value="Photosynthetic Reaction Center, subunit H, domain 2"/>
    <property type="match status" value="1"/>
</dbReference>
<dbReference type="Proteomes" id="UP000266906">
    <property type="component" value="Unassembled WGS sequence"/>
</dbReference>
<evidence type="ECO:0000313" key="4">
    <source>
        <dbReference type="Proteomes" id="UP000267408"/>
    </source>
</evidence>
<evidence type="ECO:0008006" key="5">
    <source>
        <dbReference type="Google" id="ProtNLM"/>
    </source>
</evidence>
<accession>A0A8G1UR25</accession>
<dbReference type="GO" id="GO:0030077">
    <property type="term" value="C:plasma membrane light-harvesting complex"/>
    <property type="evidence" value="ECO:0007669"/>
    <property type="project" value="InterPro"/>
</dbReference>
<keyword evidence="3" id="KW-1185">Reference proteome</keyword>
<dbReference type="EMBL" id="RKQG01000001">
    <property type="protein sequence ID" value="RPE36599.1"/>
    <property type="molecule type" value="Genomic_DNA"/>
</dbReference>